<gene>
    <name evidence="3" type="ORF">B4O97_03485</name>
</gene>
<sequence length="491" mass="50694">MSITFNLVSPTAAASAVFVEQEAVKRGTGSAVIPRKILVPGQYNSGKSPTVNTPQLILSKSDAWDRYGRGSMLANMIGSALDNGGGVPVYALPLADAGGAVAATGTIAISVTTAEAGTLAVYVGGVRVPVAVAAGDSADDIGSAIAAAVNAKLDLPVTAANVTGTVTFTVRWKGESGNQIKLEINRLDTDETPGGVTATVTDIGDVVAGATDPAMTTALSALGNTWYTDIACPYNNDTSLGELETAGAARVAPGVKRPFVGIVGYTDTYANFITALDDRNSEWTSFVPVHGSSTPAYMIAASATATFARYQQATPGRPVKTLTIPGVLAGNDDLTYTERDTAVKAGGSHTFNQEDGTVTFGDLCTTRTTTAAGADTEDWRFTIIIPNLQFKIYALEQAFLVSPFDRGVVVANGGGAAPSYAVTPNMVKARAFGLIEDWGARGLSTDLDTIKAGTTAVINGDNPGRIDLLIPDIASAGLRIVAVKLEWGYLN</sequence>
<dbReference type="RefSeq" id="WP_083048367.1">
    <property type="nucleotide sequence ID" value="NZ_MWQY01000003.1"/>
</dbReference>
<dbReference type="OrthoDB" id="378640at2"/>
<dbReference type="InterPro" id="IPR035089">
    <property type="entry name" value="Phage_sheath_subtilisin"/>
</dbReference>
<comment type="caution">
    <text evidence="3">The sequence shown here is derived from an EMBL/GenBank/DDBJ whole genome shotgun (WGS) entry which is preliminary data.</text>
</comment>
<keyword evidence="4" id="KW-1185">Reference proteome</keyword>
<dbReference type="Pfam" id="PF04984">
    <property type="entry name" value="Phage_sheath_1"/>
    <property type="match status" value="1"/>
</dbReference>
<dbReference type="AlphaFoldDB" id="A0A1Y1S2G4"/>
<dbReference type="Proteomes" id="UP000192343">
    <property type="component" value="Unassembled WGS sequence"/>
</dbReference>
<accession>A0A1Y1S2G4</accession>
<evidence type="ECO:0000313" key="4">
    <source>
        <dbReference type="Proteomes" id="UP000192343"/>
    </source>
</evidence>
<comment type="similarity">
    <text evidence="1">Belongs to the myoviridae tail sheath protein family.</text>
</comment>
<proteinExistence type="inferred from homology"/>
<dbReference type="EMBL" id="MWQY01000003">
    <property type="protein sequence ID" value="ORC37265.1"/>
    <property type="molecule type" value="Genomic_DNA"/>
</dbReference>
<dbReference type="STRING" id="1963862.B4O97_03485"/>
<name>A0A1Y1S2G4_9SPIO</name>
<evidence type="ECO:0000313" key="3">
    <source>
        <dbReference type="EMBL" id="ORC37265.1"/>
    </source>
</evidence>
<reference evidence="3 4" key="1">
    <citation type="submission" date="2017-03" db="EMBL/GenBank/DDBJ databases">
        <title>Draft Genome sequence of Marispirochaeta sp. strain JC444.</title>
        <authorList>
            <person name="Shivani Y."/>
            <person name="Subhash Y."/>
            <person name="Sasikala C."/>
            <person name="Ramana C."/>
        </authorList>
    </citation>
    <scope>NUCLEOTIDE SEQUENCE [LARGE SCALE GENOMIC DNA]</scope>
    <source>
        <strain evidence="3 4">JC444</strain>
    </source>
</reference>
<feature type="domain" description="Tail sheath protein subtilisin-like" evidence="2">
    <location>
        <begin position="208"/>
        <end position="357"/>
    </location>
</feature>
<evidence type="ECO:0000259" key="2">
    <source>
        <dbReference type="Pfam" id="PF04984"/>
    </source>
</evidence>
<evidence type="ECO:0000256" key="1">
    <source>
        <dbReference type="ARBA" id="ARBA00008005"/>
    </source>
</evidence>
<protein>
    <recommendedName>
        <fullName evidence="2">Tail sheath protein subtilisin-like domain-containing protein</fullName>
    </recommendedName>
</protein>
<organism evidence="3 4">
    <name type="scientific">Marispirochaeta aestuarii</name>
    <dbReference type="NCBI Taxonomy" id="1963862"/>
    <lineage>
        <taxon>Bacteria</taxon>
        <taxon>Pseudomonadati</taxon>
        <taxon>Spirochaetota</taxon>
        <taxon>Spirochaetia</taxon>
        <taxon>Spirochaetales</taxon>
        <taxon>Spirochaetaceae</taxon>
        <taxon>Marispirochaeta</taxon>
    </lineage>
</organism>